<protein>
    <recommendedName>
        <fullName evidence="4">DUF2244 domain-containing protein</fullName>
    </recommendedName>
</protein>
<reference evidence="2 3" key="1">
    <citation type="submission" date="2022-10" db="EMBL/GenBank/DDBJ databases">
        <title>Defluviimonas sp. nov., isolated from ocean surface water.</title>
        <authorList>
            <person name="He W."/>
            <person name="Wang L."/>
            <person name="Zhang D.-F."/>
        </authorList>
    </citation>
    <scope>NUCLEOTIDE SEQUENCE [LARGE SCALE GENOMIC DNA]</scope>
    <source>
        <strain evidence="2 3">WL0002</strain>
    </source>
</reference>
<evidence type="ECO:0000256" key="1">
    <source>
        <dbReference type="SAM" id="Phobius"/>
    </source>
</evidence>
<dbReference type="EMBL" id="JAOWKY010000004">
    <property type="protein sequence ID" value="MCV2869735.1"/>
    <property type="molecule type" value="Genomic_DNA"/>
</dbReference>
<organism evidence="2 3">
    <name type="scientific">Albidovulum marisflavi</name>
    <dbReference type="NCBI Taxonomy" id="2984159"/>
    <lineage>
        <taxon>Bacteria</taxon>
        <taxon>Pseudomonadati</taxon>
        <taxon>Pseudomonadota</taxon>
        <taxon>Alphaproteobacteria</taxon>
        <taxon>Rhodobacterales</taxon>
        <taxon>Paracoccaceae</taxon>
        <taxon>Albidovulum</taxon>
    </lineage>
</organism>
<accession>A0ABT2ZF13</accession>
<keyword evidence="1" id="KW-0472">Membrane</keyword>
<feature type="transmembrane region" description="Helical" evidence="1">
    <location>
        <begin position="42"/>
        <end position="58"/>
    </location>
</feature>
<comment type="caution">
    <text evidence="2">The sequence shown here is derived from an EMBL/GenBank/DDBJ whole genome shotgun (WGS) entry which is preliminary data.</text>
</comment>
<evidence type="ECO:0000313" key="3">
    <source>
        <dbReference type="Proteomes" id="UP001652542"/>
    </source>
</evidence>
<keyword evidence="1" id="KW-0812">Transmembrane</keyword>
<proteinExistence type="predicted"/>
<gene>
    <name evidence="2" type="ORF">OEW28_13960</name>
</gene>
<keyword evidence="1" id="KW-1133">Transmembrane helix</keyword>
<name>A0ABT2ZF13_9RHOB</name>
<keyword evidence="3" id="KW-1185">Reference proteome</keyword>
<sequence length="143" mass="16154">MTMLRETFEYRDQSRTPASYLALGAAMASAYLMHTLGLPGFHQWLAILFVVVVLWRIADNSIHGFRLSDEGLEFFEGRYHRNIALEEIASVTIYQTGHKPGEGETRCILNLYSGDRLSLPGAERFGTRRLVAEFAKLGLPTLF</sequence>
<evidence type="ECO:0000313" key="2">
    <source>
        <dbReference type="EMBL" id="MCV2869735.1"/>
    </source>
</evidence>
<dbReference type="RefSeq" id="WP_263735413.1">
    <property type="nucleotide sequence ID" value="NZ_JAOWKY010000004.1"/>
</dbReference>
<feature type="transmembrane region" description="Helical" evidence="1">
    <location>
        <begin position="20"/>
        <end position="36"/>
    </location>
</feature>
<dbReference type="Proteomes" id="UP001652542">
    <property type="component" value="Unassembled WGS sequence"/>
</dbReference>
<evidence type="ECO:0008006" key="4">
    <source>
        <dbReference type="Google" id="ProtNLM"/>
    </source>
</evidence>